<dbReference type="AlphaFoldDB" id="A0A3B5A013"/>
<keyword evidence="9" id="KW-0812">Transmembrane</keyword>
<keyword evidence="9" id="KW-1133">Transmembrane helix</keyword>
<name>A0A3B5A013_9TELE</name>
<dbReference type="PANTHER" id="PTHR19433:SF127">
    <property type="entry name" value="NITR9"/>
    <property type="match status" value="1"/>
</dbReference>
<dbReference type="InterPro" id="IPR003599">
    <property type="entry name" value="Ig_sub"/>
</dbReference>
<dbReference type="SUPFAM" id="SSF48726">
    <property type="entry name" value="Immunoglobulin"/>
    <property type="match status" value="2"/>
</dbReference>
<evidence type="ECO:0000256" key="4">
    <source>
        <dbReference type="ARBA" id="ARBA00022859"/>
    </source>
</evidence>
<keyword evidence="5 9" id="KW-0472">Membrane</keyword>
<dbReference type="SMART" id="SM00409">
    <property type="entry name" value="IG"/>
    <property type="match status" value="2"/>
</dbReference>
<keyword evidence="3 10" id="KW-0732">Signal</keyword>
<keyword evidence="6" id="KW-1015">Disulfide bond</keyword>
<dbReference type="GO" id="GO:0009617">
    <property type="term" value="P:response to bacterium"/>
    <property type="evidence" value="ECO:0007669"/>
    <property type="project" value="TreeGrafter"/>
</dbReference>
<dbReference type="PROSITE" id="PS50835">
    <property type="entry name" value="IG_LIKE"/>
    <property type="match status" value="1"/>
</dbReference>
<evidence type="ECO:0000256" key="1">
    <source>
        <dbReference type="ARBA" id="ARBA00004236"/>
    </source>
</evidence>
<feature type="domain" description="Ig-like" evidence="11">
    <location>
        <begin position="139"/>
        <end position="227"/>
    </location>
</feature>
<reference evidence="12" key="1">
    <citation type="submission" date="2023-09" db="UniProtKB">
        <authorList>
            <consortium name="Ensembl"/>
        </authorList>
    </citation>
    <scope>IDENTIFICATION</scope>
</reference>
<evidence type="ECO:0000259" key="11">
    <source>
        <dbReference type="PROSITE" id="PS50835"/>
    </source>
</evidence>
<feature type="region of interest" description="Disordered" evidence="8">
    <location>
        <begin position="309"/>
        <end position="335"/>
    </location>
</feature>
<organism evidence="12">
    <name type="scientific">Stegastes partitus</name>
    <name type="common">bicolor damselfish</name>
    <dbReference type="NCBI Taxonomy" id="144197"/>
    <lineage>
        <taxon>Eukaryota</taxon>
        <taxon>Metazoa</taxon>
        <taxon>Chordata</taxon>
        <taxon>Craniata</taxon>
        <taxon>Vertebrata</taxon>
        <taxon>Euteleostomi</taxon>
        <taxon>Actinopterygii</taxon>
        <taxon>Neopterygii</taxon>
        <taxon>Teleostei</taxon>
        <taxon>Neoteleostei</taxon>
        <taxon>Acanthomorphata</taxon>
        <taxon>Ovalentaria</taxon>
        <taxon>Pomacentridae</taxon>
        <taxon>Stegastes</taxon>
    </lineage>
</organism>
<dbReference type="InterPro" id="IPR013783">
    <property type="entry name" value="Ig-like_fold"/>
</dbReference>
<sequence>AMTPPKFVVYLTCLLLETIVATQKLSSHRQEARFISADVGGSLTLRCFYKHTDATRFYWYKQSLGQKPSFICTVYMLNTVGTCNDEFQNNSRFTMTNEAGNNHFHIKDLRISDSGTYYFNLEFAEGIVVSVKGSGLNFQALVQKSASETSQPGDPATLSCTVHTGICDGEHSVYWFRTEEESLPRIIYTQGGTNDQCGKKPNTQTQTCVHNLPIKNLSHAGTYYCAVASCGHIVFGNGTKLDTDDEGKSLFLVYFLSGALTFTAALVVLLAFLLFKMSKKSRFQSESPDRFSAPSTEVNQDADNLHYASISVKPPNRPKRQRNTESQCVYSTVKQ</sequence>
<comment type="subcellular location">
    <subcellularLocation>
        <location evidence="1">Cell membrane</location>
    </subcellularLocation>
</comment>
<evidence type="ECO:0000256" key="10">
    <source>
        <dbReference type="SAM" id="SignalP"/>
    </source>
</evidence>
<evidence type="ECO:0000256" key="6">
    <source>
        <dbReference type="ARBA" id="ARBA00023157"/>
    </source>
</evidence>
<dbReference type="Pfam" id="PF07686">
    <property type="entry name" value="V-set"/>
    <property type="match status" value="2"/>
</dbReference>
<dbReference type="Gene3D" id="2.60.40.10">
    <property type="entry name" value="Immunoglobulins"/>
    <property type="match status" value="2"/>
</dbReference>
<dbReference type="CDD" id="cd00099">
    <property type="entry name" value="IgV"/>
    <property type="match status" value="1"/>
</dbReference>
<dbReference type="InterPro" id="IPR007110">
    <property type="entry name" value="Ig-like_dom"/>
</dbReference>
<feature type="chain" id="PRO_5017257098" description="Ig-like domain-containing protein" evidence="10">
    <location>
        <begin position="23"/>
        <end position="335"/>
    </location>
</feature>
<dbReference type="InterPro" id="IPR013106">
    <property type="entry name" value="Ig_V-set"/>
</dbReference>
<dbReference type="Ensembl" id="ENSSPAT00000011787.1">
    <property type="protein sequence ID" value="ENSSPAP00000011584.1"/>
    <property type="gene ID" value="ENSSPAG00000008765.1"/>
</dbReference>
<evidence type="ECO:0000256" key="5">
    <source>
        <dbReference type="ARBA" id="ARBA00023136"/>
    </source>
</evidence>
<keyword evidence="4" id="KW-0391">Immunity</keyword>
<evidence type="ECO:0000256" key="3">
    <source>
        <dbReference type="ARBA" id="ARBA00022729"/>
    </source>
</evidence>
<dbReference type="InterPro" id="IPR052051">
    <property type="entry name" value="TCR_complex_component"/>
</dbReference>
<keyword evidence="2" id="KW-1003">Cell membrane</keyword>
<keyword evidence="7" id="KW-0325">Glycoprotein</keyword>
<evidence type="ECO:0000256" key="9">
    <source>
        <dbReference type="SAM" id="Phobius"/>
    </source>
</evidence>
<evidence type="ECO:0000256" key="2">
    <source>
        <dbReference type="ARBA" id="ARBA00022475"/>
    </source>
</evidence>
<feature type="signal peptide" evidence="10">
    <location>
        <begin position="1"/>
        <end position="22"/>
    </location>
</feature>
<dbReference type="PANTHER" id="PTHR19433">
    <property type="entry name" value="T-CELL RECEPTOR ALPHA CHAIN V REGION-RELATED"/>
    <property type="match status" value="1"/>
</dbReference>
<evidence type="ECO:0000313" key="12">
    <source>
        <dbReference type="Ensembl" id="ENSSPAP00000011584.1"/>
    </source>
</evidence>
<dbReference type="GO" id="GO:0005886">
    <property type="term" value="C:plasma membrane"/>
    <property type="evidence" value="ECO:0007669"/>
    <property type="project" value="UniProtKB-SubCell"/>
</dbReference>
<protein>
    <recommendedName>
        <fullName evidence="11">Ig-like domain-containing protein</fullName>
    </recommendedName>
</protein>
<proteinExistence type="predicted"/>
<evidence type="ECO:0000256" key="8">
    <source>
        <dbReference type="SAM" id="MobiDB-lite"/>
    </source>
</evidence>
<accession>A0A3B5A013</accession>
<dbReference type="InterPro" id="IPR036179">
    <property type="entry name" value="Ig-like_dom_sf"/>
</dbReference>
<dbReference type="GO" id="GO:0002376">
    <property type="term" value="P:immune system process"/>
    <property type="evidence" value="ECO:0007669"/>
    <property type="project" value="UniProtKB-KW"/>
</dbReference>
<feature type="compositionally biased region" description="Polar residues" evidence="8">
    <location>
        <begin position="324"/>
        <end position="335"/>
    </location>
</feature>
<feature type="transmembrane region" description="Helical" evidence="9">
    <location>
        <begin position="251"/>
        <end position="275"/>
    </location>
</feature>
<dbReference type="GeneTree" id="ENSGT00950000182968"/>
<evidence type="ECO:0000256" key="7">
    <source>
        <dbReference type="ARBA" id="ARBA00023180"/>
    </source>
</evidence>